<dbReference type="EMBL" id="BAABLF010000013">
    <property type="protein sequence ID" value="GAA5191932.1"/>
    <property type="molecule type" value="Genomic_DNA"/>
</dbReference>
<gene>
    <name evidence="1" type="ORF">GCM10025772_19890</name>
</gene>
<evidence type="ECO:0000313" key="2">
    <source>
        <dbReference type="Proteomes" id="UP001501600"/>
    </source>
</evidence>
<accession>A0ABP9S828</accession>
<proteinExistence type="predicted"/>
<organism evidence="1 2">
    <name type="scientific">Ferrimonas gelatinilytica</name>
    <dbReference type="NCBI Taxonomy" id="1255257"/>
    <lineage>
        <taxon>Bacteria</taxon>
        <taxon>Pseudomonadati</taxon>
        <taxon>Pseudomonadota</taxon>
        <taxon>Gammaproteobacteria</taxon>
        <taxon>Alteromonadales</taxon>
        <taxon>Ferrimonadaceae</taxon>
        <taxon>Ferrimonas</taxon>
    </lineage>
</organism>
<reference evidence="2" key="1">
    <citation type="journal article" date="2019" name="Int. J. Syst. Evol. Microbiol.">
        <title>The Global Catalogue of Microorganisms (GCM) 10K type strain sequencing project: providing services to taxonomists for standard genome sequencing and annotation.</title>
        <authorList>
            <consortium name="The Broad Institute Genomics Platform"/>
            <consortium name="The Broad Institute Genome Sequencing Center for Infectious Disease"/>
            <person name="Wu L."/>
            <person name="Ma J."/>
        </authorList>
    </citation>
    <scope>NUCLEOTIDE SEQUENCE [LARGE SCALE GENOMIC DNA]</scope>
    <source>
        <strain evidence="2">JCM 18720</strain>
    </source>
</reference>
<sequence length="88" mass="9940">MEVKAGLDAEFVCSDLYSFERAQPMPYEMVFTSYGAICWLPDLSRWAEVIAPNLAVGGLEFHPIYDLSAGYAYFTRQVPDVEEEASYT</sequence>
<dbReference type="Proteomes" id="UP001501600">
    <property type="component" value="Unassembled WGS sequence"/>
</dbReference>
<evidence type="ECO:0000313" key="1">
    <source>
        <dbReference type="EMBL" id="GAA5191932.1"/>
    </source>
</evidence>
<keyword evidence="2" id="KW-1185">Reference proteome</keyword>
<dbReference type="RefSeq" id="WP_345316907.1">
    <property type="nucleotide sequence ID" value="NZ_BAABLF010000013.1"/>
</dbReference>
<protein>
    <submittedName>
        <fullName evidence="1">Uncharacterized protein</fullName>
    </submittedName>
</protein>
<comment type="caution">
    <text evidence="1">The sequence shown here is derived from an EMBL/GenBank/DDBJ whole genome shotgun (WGS) entry which is preliminary data.</text>
</comment>
<name>A0ABP9S828_9GAMM</name>